<dbReference type="AlphaFoldDB" id="A0AAW2ED46"/>
<protein>
    <recommendedName>
        <fullName evidence="4">Glycine-rich protein</fullName>
    </recommendedName>
</protein>
<evidence type="ECO:0008006" key="4">
    <source>
        <dbReference type="Google" id="ProtNLM"/>
    </source>
</evidence>
<evidence type="ECO:0000313" key="3">
    <source>
        <dbReference type="Proteomes" id="UP001430953"/>
    </source>
</evidence>
<keyword evidence="3" id="KW-1185">Reference proteome</keyword>
<organism evidence="2 3">
    <name type="scientific">Cardiocondyla obscurior</name>
    <dbReference type="NCBI Taxonomy" id="286306"/>
    <lineage>
        <taxon>Eukaryota</taxon>
        <taxon>Metazoa</taxon>
        <taxon>Ecdysozoa</taxon>
        <taxon>Arthropoda</taxon>
        <taxon>Hexapoda</taxon>
        <taxon>Insecta</taxon>
        <taxon>Pterygota</taxon>
        <taxon>Neoptera</taxon>
        <taxon>Endopterygota</taxon>
        <taxon>Hymenoptera</taxon>
        <taxon>Apocrita</taxon>
        <taxon>Aculeata</taxon>
        <taxon>Formicoidea</taxon>
        <taxon>Formicidae</taxon>
        <taxon>Myrmicinae</taxon>
        <taxon>Cardiocondyla</taxon>
    </lineage>
</organism>
<dbReference type="Proteomes" id="UP001430953">
    <property type="component" value="Unassembled WGS sequence"/>
</dbReference>
<dbReference type="EMBL" id="JADYXP020000024">
    <property type="protein sequence ID" value="KAL0101623.1"/>
    <property type="molecule type" value="Genomic_DNA"/>
</dbReference>
<name>A0AAW2ED46_9HYME</name>
<feature type="compositionally biased region" description="Gly residues" evidence="1">
    <location>
        <begin position="90"/>
        <end position="104"/>
    </location>
</feature>
<comment type="caution">
    <text evidence="2">The sequence shown here is derived from an EMBL/GenBank/DDBJ whole genome shotgun (WGS) entry which is preliminary data.</text>
</comment>
<feature type="region of interest" description="Disordered" evidence="1">
    <location>
        <begin position="47"/>
        <end position="104"/>
    </location>
</feature>
<evidence type="ECO:0000313" key="2">
    <source>
        <dbReference type="EMBL" id="KAL0101623.1"/>
    </source>
</evidence>
<gene>
    <name evidence="2" type="ORF">PUN28_019040</name>
</gene>
<sequence>MVPIYFFQFLYRLTFRHSAVDNAANIIWPRTSSSSFLSGFLREFQPRSAKGRGEGGRRGEGEKWPRKGRGTRGEYGTRNGGKQGRDDAARGGGNAGDVGGRGGGGKGRGVTFPSFLVCALFFIRMLLNSCFTMNLEDSRSVRADGQF</sequence>
<proteinExistence type="predicted"/>
<accession>A0AAW2ED46</accession>
<reference evidence="2 3" key="1">
    <citation type="submission" date="2023-03" db="EMBL/GenBank/DDBJ databases">
        <title>High recombination rates correlate with genetic variation in Cardiocondyla obscurior ants.</title>
        <authorList>
            <person name="Errbii M."/>
        </authorList>
    </citation>
    <scope>NUCLEOTIDE SEQUENCE [LARGE SCALE GENOMIC DNA]</scope>
    <source>
        <strain evidence="2">Alpha-2009</strain>
        <tissue evidence="2">Whole body</tissue>
    </source>
</reference>
<feature type="compositionally biased region" description="Basic and acidic residues" evidence="1">
    <location>
        <begin position="51"/>
        <end position="65"/>
    </location>
</feature>
<evidence type="ECO:0000256" key="1">
    <source>
        <dbReference type="SAM" id="MobiDB-lite"/>
    </source>
</evidence>